<feature type="compositionally biased region" description="Basic and acidic residues" evidence="1">
    <location>
        <begin position="336"/>
        <end position="346"/>
    </location>
</feature>
<evidence type="ECO:0008006" key="4">
    <source>
        <dbReference type="Google" id="ProtNLM"/>
    </source>
</evidence>
<accession>A0ABR2N4A7</accession>
<evidence type="ECO:0000313" key="2">
    <source>
        <dbReference type="EMBL" id="KAK8970979.1"/>
    </source>
</evidence>
<sequence>MMTSRKAPSLVKLCIGSVIANLRYVGNVGGIDLHLLQEILPHCTIDQLMHIEESTEEVDLSPVTNDLWKRFYEQQFGEDNTKLVIRRMKEKQVVFKWRNLYKAKTKEREAFKHKSAERLKQRYEEANARVDDVKIVETWSRGRPEAEIPDPVPQQPPPLRSSGFTSFGLDGNPHPVFNMGGMSPDGNRRRRRACGSLATTGAGGGSFRQAHWWAGPRSAQARTTFGRLPEQAARQFQPSVVPDPWKEESEALELSFNIQGMHPTKPDTCMFKACPIDARVQPVAVPHGFLPLFFPLSRRSSKLATKTSPALLPSRPPSPANNVHALFLAPDVAAKTTEHPPHDGRPSRQPSQLPHFDPGQSLAP</sequence>
<dbReference type="Proteomes" id="UP001412067">
    <property type="component" value="Unassembled WGS sequence"/>
</dbReference>
<evidence type="ECO:0000313" key="3">
    <source>
        <dbReference type="Proteomes" id="UP001412067"/>
    </source>
</evidence>
<organism evidence="2 3">
    <name type="scientific">Platanthera guangdongensis</name>
    <dbReference type="NCBI Taxonomy" id="2320717"/>
    <lineage>
        <taxon>Eukaryota</taxon>
        <taxon>Viridiplantae</taxon>
        <taxon>Streptophyta</taxon>
        <taxon>Embryophyta</taxon>
        <taxon>Tracheophyta</taxon>
        <taxon>Spermatophyta</taxon>
        <taxon>Magnoliopsida</taxon>
        <taxon>Liliopsida</taxon>
        <taxon>Asparagales</taxon>
        <taxon>Orchidaceae</taxon>
        <taxon>Orchidoideae</taxon>
        <taxon>Orchideae</taxon>
        <taxon>Orchidinae</taxon>
        <taxon>Platanthera</taxon>
    </lineage>
</organism>
<gene>
    <name evidence="2" type="ORF">KSP40_PGU017514</name>
</gene>
<dbReference type="Pfam" id="PF06881">
    <property type="entry name" value="Elongin_A"/>
    <property type="match status" value="1"/>
</dbReference>
<reference evidence="2 3" key="1">
    <citation type="journal article" date="2022" name="Nat. Plants">
        <title>Genomes of leafy and leafless Platanthera orchids illuminate the evolution of mycoheterotrophy.</title>
        <authorList>
            <person name="Li M.H."/>
            <person name="Liu K.W."/>
            <person name="Li Z."/>
            <person name="Lu H.C."/>
            <person name="Ye Q.L."/>
            <person name="Zhang D."/>
            <person name="Wang J.Y."/>
            <person name="Li Y.F."/>
            <person name="Zhong Z.M."/>
            <person name="Liu X."/>
            <person name="Yu X."/>
            <person name="Liu D.K."/>
            <person name="Tu X.D."/>
            <person name="Liu B."/>
            <person name="Hao Y."/>
            <person name="Liao X.Y."/>
            <person name="Jiang Y.T."/>
            <person name="Sun W.H."/>
            <person name="Chen J."/>
            <person name="Chen Y.Q."/>
            <person name="Ai Y."/>
            <person name="Zhai J.W."/>
            <person name="Wu S.S."/>
            <person name="Zhou Z."/>
            <person name="Hsiao Y.Y."/>
            <person name="Wu W.L."/>
            <person name="Chen Y.Y."/>
            <person name="Lin Y.F."/>
            <person name="Hsu J.L."/>
            <person name="Li C.Y."/>
            <person name="Wang Z.W."/>
            <person name="Zhao X."/>
            <person name="Zhong W.Y."/>
            <person name="Ma X.K."/>
            <person name="Ma L."/>
            <person name="Huang J."/>
            <person name="Chen G.Z."/>
            <person name="Huang M.Z."/>
            <person name="Huang L."/>
            <person name="Peng D.H."/>
            <person name="Luo Y.B."/>
            <person name="Zou S.Q."/>
            <person name="Chen S.P."/>
            <person name="Lan S."/>
            <person name="Tsai W.C."/>
            <person name="Van de Peer Y."/>
            <person name="Liu Z.J."/>
        </authorList>
    </citation>
    <scope>NUCLEOTIDE SEQUENCE [LARGE SCALE GENOMIC DNA]</scope>
    <source>
        <strain evidence="2">Lor288</strain>
    </source>
</reference>
<dbReference type="PANTHER" id="PTHR47543">
    <property type="entry name" value="OS08G0169600 PROTEIN"/>
    <property type="match status" value="1"/>
</dbReference>
<keyword evidence="3" id="KW-1185">Reference proteome</keyword>
<proteinExistence type="predicted"/>
<dbReference type="PANTHER" id="PTHR47543:SF2">
    <property type="entry name" value="RNA POLYMERASE II TRANSCRIPTION FACTOR SIII SUBUNIT A"/>
    <property type="match status" value="1"/>
</dbReference>
<protein>
    <recommendedName>
        <fullName evidence="4">Elongin-A</fullName>
    </recommendedName>
</protein>
<comment type="caution">
    <text evidence="2">The sequence shown here is derived from an EMBL/GenBank/DDBJ whole genome shotgun (WGS) entry which is preliminary data.</text>
</comment>
<dbReference type="InterPro" id="IPR010684">
    <property type="entry name" value="RNA_pol_II_trans_fac_SIII_A"/>
</dbReference>
<feature type="region of interest" description="Disordered" evidence="1">
    <location>
        <begin position="307"/>
        <end position="364"/>
    </location>
</feature>
<dbReference type="Gene3D" id="6.10.250.3180">
    <property type="match status" value="1"/>
</dbReference>
<dbReference type="EMBL" id="JBBWWR010000001">
    <property type="protein sequence ID" value="KAK8970979.1"/>
    <property type="molecule type" value="Genomic_DNA"/>
</dbReference>
<evidence type="ECO:0000256" key="1">
    <source>
        <dbReference type="SAM" id="MobiDB-lite"/>
    </source>
</evidence>
<name>A0ABR2N4A7_9ASPA</name>